<feature type="compositionally biased region" description="Basic and acidic residues" evidence="2">
    <location>
        <begin position="124"/>
        <end position="136"/>
    </location>
</feature>
<protein>
    <submittedName>
        <fullName evidence="3">Uncharacterized protein</fullName>
    </submittedName>
</protein>
<evidence type="ECO:0000256" key="1">
    <source>
        <dbReference type="SAM" id="Coils"/>
    </source>
</evidence>
<keyword evidence="1" id="KW-0175">Coiled coil</keyword>
<evidence type="ECO:0000256" key="2">
    <source>
        <dbReference type="SAM" id="MobiDB-lite"/>
    </source>
</evidence>
<dbReference type="Proteomes" id="UP000796880">
    <property type="component" value="Unassembled WGS sequence"/>
</dbReference>
<comment type="caution">
    <text evidence="3">The sequence shown here is derived from an EMBL/GenBank/DDBJ whole genome shotgun (WGS) entry which is preliminary data.</text>
</comment>
<name>A0A8K0MKM2_9ROSA</name>
<sequence>MMQKEIKQKPNPWLEGKQELRAKLLPLRQIGIRARPSLDLMADEGSSGAIPAAIEQRFEKVEQRVERIKRRLDGINESLRNITQMINAMNIGREQETRNRRPNKQAITDSEEEEQIGRQNPGIAERRNKAFQRKSEAGNSQREQYEGIDHEMKAGEKIPQADAPIFQEGDEVVDFLKATNVQVEEPVLQINQGMEDFERDCRLVVEQHVFDIEHKVEMLGQEETAGNLVFTGKDLFSFAGKDLFSFAGKDLFSLFYNQILDEFDADKHNQMLLLKLCNCAIPMDVLLCTSHVYGGKFCERTTKLIFSSTNLYLWQTILLRQYKREGLKKIYVFGVYQNHRKKESCSKG</sequence>
<reference evidence="3" key="1">
    <citation type="submission" date="2020-03" db="EMBL/GenBank/DDBJ databases">
        <title>A high-quality chromosome-level genome assembly of a woody plant with both climbing and erect habits, Rhamnella rubrinervis.</title>
        <authorList>
            <person name="Lu Z."/>
            <person name="Yang Y."/>
            <person name="Zhu X."/>
            <person name="Sun Y."/>
        </authorList>
    </citation>
    <scope>NUCLEOTIDE SEQUENCE</scope>
    <source>
        <strain evidence="3">BYM</strain>
        <tissue evidence="3">Leaf</tissue>
    </source>
</reference>
<accession>A0A8K0MKM2</accession>
<evidence type="ECO:0000313" key="3">
    <source>
        <dbReference type="EMBL" id="KAF3449569.1"/>
    </source>
</evidence>
<dbReference type="EMBL" id="VOIH02000004">
    <property type="protein sequence ID" value="KAF3449569.1"/>
    <property type="molecule type" value="Genomic_DNA"/>
</dbReference>
<keyword evidence="4" id="KW-1185">Reference proteome</keyword>
<evidence type="ECO:0000313" key="4">
    <source>
        <dbReference type="Proteomes" id="UP000796880"/>
    </source>
</evidence>
<proteinExistence type="predicted"/>
<organism evidence="3 4">
    <name type="scientific">Rhamnella rubrinervis</name>
    <dbReference type="NCBI Taxonomy" id="2594499"/>
    <lineage>
        <taxon>Eukaryota</taxon>
        <taxon>Viridiplantae</taxon>
        <taxon>Streptophyta</taxon>
        <taxon>Embryophyta</taxon>
        <taxon>Tracheophyta</taxon>
        <taxon>Spermatophyta</taxon>
        <taxon>Magnoliopsida</taxon>
        <taxon>eudicotyledons</taxon>
        <taxon>Gunneridae</taxon>
        <taxon>Pentapetalae</taxon>
        <taxon>rosids</taxon>
        <taxon>fabids</taxon>
        <taxon>Rosales</taxon>
        <taxon>Rhamnaceae</taxon>
        <taxon>rhamnoid group</taxon>
        <taxon>Rhamneae</taxon>
        <taxon>Rhamnella</taxon>
    </lineage>
</organism>
<feature type="region of interest" description="Disordered" evidence="2">
    <location>
        <begin position="94"/>
        <end position="144"/>
    </location>
</feature>
<dbReference type="AlphaFoldDB" id="A0A8K0MKM2"/>
<feature type="coiled-coil region" evidence="1">
    <location>
        <begin position="58"/>
        <end position="85"/>
    </location>
</feature>
<gene>
    <name evidence="3" type="ORF">FNV43_RR10298</name>
</gene>